<feature type="transmembrane region" description="Helical" evidence="1">
    <location>
        <begin position="6"/>
        <end position="25"/>
    </location>
</feature>
<evidence type="ECO:0000313" key="3">
    <source>
        <dbReference type="Proteomes" id="UP000184383"/>
    </source>
</evidence>
<keyword evidence="1" id="KW-1133">Transmembrane helix</keyword>
<keyword evidence="3" id="KW-1185">Reference proteome</keyword>
<dbReference type="GeneID" id="63751306"/>
<dbReference type="VEuPathDB" id="FungiDB:ASPWEDRAFT_41064"/>
<evidence type="ECO:0000313" key="2">
    <source>
        <dbReference type="EMBL" id="OJJ35822.1"/>
    </source>
</evidence>
<sequence length="74" mass="8436">MDITSLYIRVIAVIWLVCSRVYYLLHQSKDGDDDALLLLSWNLSLLSRHSRHRSDAKSPYPFTNCLGSIEVGVL</sequence>
<organism evidence="2 3">
    <name type="scientific">Aspergillus wentii DTO 134E9</name>
    <dbReference type="NCBI Taxonomy" id="1073089"/>
    <lineage>
        <taxon>Eukaryota</taxon>
        <taxon>Fungi</taxon>
        <taxon>Dikarya</taxon>
        <taxon>Ascomycota</taxon>
        <taxon>Pezizomycotina</taxon>
        <taxon>Eurotiomycetes</taxon>
        <taxon>Eurotiomycetidae</taxon>
        <taxon>Eurotiales</taxon>
        <taxon>Aspergillaceae</taxon>
        <taxon>Aspergillus</taxon>
        <taxon>Aspergillus subgen. Cremei</taxon>
    </lineage>
</organism>
<keyword evidence="1" id="KW-0812">Transmembrane</keyword>
<keyword evidence="1" id="KW-0472">Membrane</keyword>
<dbReference type="Proteomes" id="UP000184383">
    <property type="component" value="Unassembled WGS sequence"/>
</dbReference>
<dbReference type="AlphaFoldDB" id="A0A1L9RLM2"/>
<dbReference type="EMBL" id="KV878212">
    <property type="protein sequence ID" value="OJJ35822.1"/>
    <property type="molecule type" value="Genomic_DNA"/>
</dbReference>
<gene>
    <name evidence="2" type="ORF">ASPWEDRAFT_41064</name>
</gene>
<dbReference type="RefSeq" id="XP_040689498.1">
    <property type="nucleotide sequence ID" value="XM_040835458.1"/>
</dbReference>
<evidence type="ECO:0000256" key="1">
    <source>
        <dbReference type="SAM" id="Phobius"/>
    </source>
</evidence>
<name>A0A1L9RLM2_ASPWE</name>
<accession>A0A1L9RLM2</accession>
<proteinExistence type="predicted"/>
<reference evidence="3" key="1">
    <citation type="journal article" date="2017" name="Genome Biol.">
        <title>Comparative genomics reveals high biological diversity and specific adaptations in the industrially and medically important fungal genus Aspergillus.</title>
        <authorList>
            <person name="de Vries R.P."/>
            <person name="Riley R."/>
            <person name="Wiebenga A."/>
            <person name="Aguilar-Osorio G."/>
            <person name="Amillis S."/>
            <person name="Uchima C.A."/>
            <person name="Anderluh G."/>
            <person name="Asadollahi M."/>
            <person name="Askin M."/>
            <person name="Barry K."/>
            <person name="Battaglia E."/>
            <person name="Bayram O."/>
            <person name="Benocci T."/>
            <person name="Braus-Stromeyer S.A."/>
            <person name="Caldana C."/>
            <person name="Canovas D."/>
            <person name="Cerqueira G.C."/>
            <person name="Chen F."/>
            <person name="Chen W."/>
            <person name="Choi C."/>
            <person name="Clum A."/>
            <person name="Dos Santos R.A."/>
            <person name="Damasio A.R."/>
            <person name="Diallinas G."/>
            <person name="Emri T."/>
            <person name="Fekete E."/>
            <person name="Flipphi M."/>
            <person name="Freyberg S."/>
            <person name="Gallo A."/>
            <person name="Gournas C."/>
            <person name="Habgood R."/>
            <person name="Hainaut M."/>
            <person name="Harispe M.L."/>
            <person name="Henrissat B."/>
            <person name="Hilden K.S."/>
            <person name="Hope R."/>
            <person name="Hossain A."/>
            <person name="Karabika E."/>
            <person name="Karaffa L."/>
            <person name="Karanyi Z."/>
            <person name="Krasevec N."/>
            <person name="Kuo A."/>
            <person name="Kusch H."/>
            <person name="LaButti K."/>
            <person name="Lagendijk E.L."/>
            <person name="Lapidus A."/>
            <person name="Levasseur A."/>
            <person name="Lindquist E."/>
            <person name="Lipzen A."/>
            <person name="Logrieco A.F."/>
            <person name="MacCabe A."/>
            <person name="Maekelae M.R."/>
            <person name="Malavazi I."/>
            <person name="Melin P."/>
            <person name="Meyer V."/>
            <person name="Mielnichuk N."/>
            <person name="Miskei M."/>
            <person name="Molnar A.P."/>
            <person name="Mule G."/>
            <person name="Ngan C.Y."/>
            <person name="Orejas M."/>
            <person name="Orosz E."/>
            <person name="Ouedraogo J.P."/>
            <person name="Overkamp K.M."/>
            <person name="Park H.-S."/>
            <person name="Perrone G."/>
            <person name="Piumi F."/>
            <person name="Punt P.J."/>
            <person name="Ram A.F."/>
            <person name="Ramon A."/>
            <person name="Rauscher S."/>
            <person name="Record E."/>
            <person name="Riano-Pachon D.M."/>
            <person name="Robert V."/>
            <person name="Roehrig J."/>
            <person name="Ruller R."/>
            <person name="Salamov A."/>
            <person name="Salih N.S."/>
            <person name="Samson R.A."/>
            <person name="Sandor E."/>
            <person name="Sanguinetti M."/>
            <person name="Schuetze T."/>
            <person name="Sepcic K."/>
            <person name="Shelest E."/>
            <person name="Sherlock G."/>
            <person name="Sophianopoulou V."/>
            <person name="Squina F.M."/>
            <person name="Sun H."/>
            <person name="Susca A."/>
            <person name="Todd R.B."/>
            <person name="Tsang A."/>
            <person name="Unkles S.E."/>
            <person name="van de Wiele N."/>
            <person name="van Rossen-Uffink D."/>
            <person name="Oliveira J.V."/>
            <person name="Vesth T.C."/>
            <person name="Visser J."/>
            <person name="Yu J.-H."/>
            <person name="Zhou M."/>
            <person name="Andersen M.R."/>
            <person name="Archer D.B."/>
            <person name="Baker S.E."/>
            <person name="Benoit I."/>
            <person name="Brakhage A.A."/>
            <person name="Braus G.H."/>
            <person name="Fischer R."/>
            <person name="Frisvad J.C."/>
            <person name="Goldman G.H."/>
            <person name="Houbraken J."/>
            <person name="Oakley B."/>
            <person name="Pocsi I."/>
            <person name="Scazzocchio C."/>
            <person name="Seiboth B."/>
            <person name="vanKuyk P.A."/>
            <person name="Wortman J."/>
            <person name="Dyer P.S."/>
            <person name="Grigoriev I.V."/>
        </authorList>
    </citation>
    <scope>NUCLEOTIDE SEQUENCE [LARGE SCALE GENOMIC DNA]</scope>
    <source>
        <strain evidence="3">DTO 134E9</strain>
    </source>
</reference>
<protein>
    <submittedName>
        <fullName evidence="2">Uncharacterized protein</fullName>
    </submittedName>
</protein>